<feature type="non-terminal residue" evidence="1">
    <location>
        <position position="1"/>
    </location>
</feature>
<dbReference type="Proteomes" id="UP000750711">
    <property type="component" value="Unassembled WGS sequence"/>
</dbReference>
<proteinExistence type="predicted"/>
<comment type="caution">
    <text evidence="1">The sequence shown here is derived from an EMBL/GenBank/DDBJ whole genome shotgun (WGS) entry which is preliminary data.</text>
</comment>
<evidence type="ECO:0000313" key="1">
    <source>
        <dbReference type="EMBL" id="KAH0534086.1"/>
    </source>
</evidence>
<dbReference type="EMBL" id="JAGHQM010004525">
    <property type="protein sequence ID" value="KAH0534086.1"/>
    <property type="molecule type" value="Genomic_DNA"/>
</dbReference>
<gene>
    <name evidence="1" type="ORF">GP486_008935</name>
</gene>
<name>A0A9P8KWK2_9PEZI</name>
<reference evidence="1" key="1">
    <citation type="submission" date="2021-03" db="EMBL/GenBank/DDBJ databases">
        <title>Comparative genomics and phylogenomic investigation of the class Geoglossomycetes provide insights into ecological specialization and systematics.</title>
        <authorList>
            <person name="Melie T."/>
            <person name="Pirro S."/>
            <person name="Miller A.N."/>
            <person name="Quandt A."/>
        </authorList>
    </citation>
    <scope>NUCLEOTIDE SEQUENCE</scope>
    <source>
        <strain evidence="1">CAQ_001_2017</strain>
    </source>
</reference>
<dbReference type="AlphaFoldDB" id="A0A9P8KWK2"/>
<sequence length="56" mass="6518">FLLIPRSQGVADMLEEHLDGKISYSELVKKFCENGWSTLSLYEVVRSMEEARRAKR</sequence>
<keyword evidence="2" id="KW-1185">Reference proteome</keyword>
<evidence type="ECO:0000313" key="2">
    <source>
        <dbReference type="Proteomes" id="UP000750711"/>
    </source>
</evidence>
<organism evidence="1 2">
    <name type="scientific">Trichoglossum hirsutum</name>
    <dbReference type="NCBI Taxonomy" id="265104"/>
    <lineage>
        <taxon>Eukaryota</taxon>
        <taxon>Fungi</taxon>
        <taxon>Dikarya</taxon>
        <taxon>Ascomycota</taxon>
        <taxon>Pezizomycotina</taxon>
        <taxon>Geoglossomycetes</taxon>
        <taxon>Geoglossales</taxon>
        <taxon>Geoglossaceae</taxon>
        <taxon>Trichoglossum</taxon>
    </lineage>
</organism>
<protein>
    <submittedName>
        <fullName evidence="1">Uncharacterized protein</fullName>
    </submittedName>
</protein>
<accession>A0A9P8KWK2</accession>